<gene>
    <name evidence="2" type="ORF">NIE79_004597</name>
</gene>
<comment type="caution">
    <text evidence="2">The sequence shown here is derived from an EMBL/GenBank/DDBJ whole genome shotgun (WGS) entry which is preliminary data.</text>
</comment>
<evidence type="ECO:0000256" key="1">
    <source>
        <dbReference type="SAM" id="MobiDB-lite"/>
    </source>
</evidence>
<sequence>MERAEQVAHETGQRATDSHNLEGWASNQAVLNRLVSQTEGERLASVVHNPDEDGVGLLATVEVVMAGQAAEHWLGGEEVNYNICVRFEVHRETTGPREITPEAFNCPRDVPATRASW</sequence>
<feature type="region of interest" description="Disordered" evidence="1">
    <location>
        <begin position="1"/>
        <end position="23"/>
    </location>
</feature>
<dbReference type="Proteomes" id="UP001201629">
    <property type="component" value="Unassembled WGS sequence"/>
</dbReference>
<dbReference type="RefSeq" id="WP_238680971.1">
    <property type="nucleotide sequence ID" value="NZ_JAKKFD010000044.1"/>
</dbReference>
<feature type="compositionally biased region" description="Basic and acidic residues" evidence="1">
    <location>
        <begin position="1"/>
        <end position="20"/>
    </location>
</feature>
<accession>A0ABS9N872</accession>
<proteinExistence type="predicted"/>
<organism evidence="2 3">
    <name type="scientific">Micromonospora trifolii</name>
    <dbReference type="NCBI Taxonomy" id="2911208"/>
    <lineage>
        <taxon>Bacteria</taxon>
        <taxon>Bacillati</taxon>
        <taxon>Actinomycetota</taxon>
        <taxon>Actinomycetes</taxon>
        <taxon>Micromonosporales</taxon>
        <taxon>Micromonosporaceae</taxon>
        <taxon>Micromonospora</taxon>
    </lineage>
</organism>
<protein>
    <submittedName>
        <fullName evidence="2">Uncharacterized protein</fullName>
    </submittedName>
</protein>
<evidence type="ECO:0000313" key="3">
    <source>
        <dbReference type="Proteomes" id="UP001201629"/>
    </source>
</evidence>
<dbReference type="EMBL" id="JAKKFD010000044">
    <property type="protein sequence ID" value="MCG5446033.1"/>
    <property type="molecule type" value="Genomic_DNA"/>
</dbReference>
<keyword evidence="3" id="KW-1185">Reference proteome</keyword>
<evidence type="ECO:0000313" key="2">
    <source>
        <dbReference type="EMBL" id="MCG5446033.1"/>
    </source>
</evidence>
<reference evidence="2 3" key="1">
    <citation type="submission" date="2022-01" db="EMBL/GenBank/DDBJ databases">
        <authorList>
            <person name="Riesco R."/>
            <person name="Trujillo M.E."/>
        </authorList>
    </citation>
    <scope>NUCLEOTIDE SEQUENCE [LARGE SCALE GENOMIC DNA]</scope>
    <source>
        <strain evidence="2 3">NIE79</strain>
    </source>
</reference>
<name>A0ABS9N872_9ACTN</name>